<sequence>MAQLTHERVAHPTSPVAPHDISLSLWERTHGGGGAERFALDLSPSPLAFPKIHRSSLLLPALLSPKSIDRKIEILQNQELRASSRTDSPHQQAARGAQAQQLPAQLCARAPRGGRPPPAGSRQEGLTA</sequence>
<feature type="compositionally biased region" description="Low complexity" evidence="1">
    <location>
        <begin position="91"/>
        <end position="113"/>
    </location>
</feature>
<dbReference type="EMBL" id="CM029039">
    <property type="protein sequence ID" value="KAG2641359.1"/>
    <property type="molecule type" value="Genomic_DNA"/>
</dbReference>
<reference evidence="2" key="1">
    <citation type="submission" date="2020-05" db="EMBL/GenBank/DDBJ databases">
        <title>WGS assembly of Panicum virgatum.</title>
        <authorList>
            <person name="Lovell J.T."/>
            <person name="Jenkins J."/>
            <person name="Shu S."/>
            <person name="Juenger T.E."/>
            <person name="Schmutz J."/>
        </authorList>
    </citation>
    <scope>NUCLEOTIDE SEQUENCE</scope>
    <source>
        <strain evidence="2">AP13</strain>
    </source>
</reference>
<name>A0A8T0WDW3_PANVG</name>
<feature type="compositionally biased region" description="Basic and acidic residues" evidence="1">
    <location>
        <begin position="1"/>
        <end position="10"/>
    </location>
</feature>
<accession>A0A8T0WDW3</accession>
<protein>
    <submittedName>
        <fullName evidence="2">Uncharacterized protein</fullName>
    </submittedName>
</protein>
<comment type="caution">
    <text evidence="2">The sequence shown here is derived from an EMBL/GenBank/DDBJ whole genome shotgun (WGS) entry which is preliminary data.</text>
</comment>
<feature type="region of interest" description="Disordered" evidence="1">
    <location>
        <begin position="1"/>
        <end position="21"/>
    </location>
</feature>
<feature type="region of interest" description="Disordered" evidence="1">
    <location>
        <begin position="79"/>
        <end position="128"/>
    </location>
</feature>
<dbReference type="AlphaFoldDB" id="A0A8T0WDW3"/>
<dbReference type="Proteomes" id="UP000823388">
    <property type="component" value="Chromosome 2K"/>
</dbReference>
<organism evidence="2 3">
    <name type="scientific">Panicum virgatum</name>
    <name type="common">Blackwell switchgrass</name>
    <dbReference type="NCBI Taxonomy" id="38727"/>
    <lineage>
        <taxon>Eukaryota</taxon>
        <taxon>Viridiplantae</taxon>
        <taxon>Streptophyta</taxon>
        <taxon>Embryophyta</taxon>
        <taxon>Tracheophyta</taxon>
        <taxon>Spermatophyta</taxon>
        <taxon>Magnoliopsida</taxon>
        <taxon>Liliopsida</taxon>
        <taxon>Poales</taxon>
        <taxon>Poaceae</taxon>
        <taxon>PACMAD clade</taxon>
        <taxon>Panicoideae</taxon>
        <taxon>Panicodae</taxon>
        <taxon>Paniceae</taxon>
        <taxon>Panicinae</taxon>
        <taxon>Panicum</taxon>
        <taxon>Panicum sect. Hiantes</taxon>
    </lineage>
</organism>
<proteinExistence type="predicted"/>
<keyword evidence="3" id="KW-1185">Reference proteome</keyword>
<evidence type="ECO:0000256" key="1">
    <source>
        <dbReference type="SAM" id="MobiDB-lite"/>
    </source>
</evidence>
<evidence type="ECO:0000313" key="3">
    <source>
        <dbReference type="Proteomes" id="UP000823388"/>
    </source>
</evidence>
<gene>
    <name evidence="2" type="ORF">PVAP13_2KG185900</name>
</gene>
<evidence type="ECO:0000313" key="2">
    <source>
        <dbReference type="EMBL" id="KAG2641359.1"/>
    </source>
</evidence>